<dbReference type="STRING" id="1400863.BN873_470022"/>
<proteinExistence type="predicted"/>
<evidence type="ECO:0000256" key="2">
    <source>
        <dbReference type="PROSITE-ProRule" id="PRU00169"/>
    </source>
</evidence>
<evidence type="ECO:0000313" key="5">
    <source>
        <dbReference type="Proteomes" id="UP000035760"/>
    </source>
</evidence>
<dbReference type="AlphaFoldDB" id="W6MB30"/>
<dbReference type="PANTHER" id="PTHR44591">
    <property type="entry name" value="STRESS RESPONSE REGULATOR PROTEIN 1"/>
    <property type="match status" value="1"/>
</dbReference>
<keyword evidence="1 2" id="KW-0597">Phosphoprotein</keyword>
<feature type="domain" description="Response regulatory" evidence="3">
    <location>
        <begin position="166"/>
        <end position="281"/>
    </location>
</feature>
<organism evidence="4 5">
    <name type="scientific">Candidatus Competibacter denitrificans Run_A_D11</name>
    <dbReference type="NCBI Taxonomy" id="1400863"/>
    <lineage>
        <taxon>Bacteria</taxon>
        <taxon>Pseudomonadati</taxon>
        <taxon>Pseudomonadota</taxon>
        <taxon>Gammaproteobacteria</taxon>
        <taxon>Candidatus Competibacteraceae</taxon>
        <taxon>Candidatus Competibacter</taxon>
    </lineage>
</organism>
<comment type="caution">
    <text evidence="4">The sequence shown here is derived from an EMBL/GenBank/DDBJ whole genome shotgun (WGS) entry which is preliminary data.</text>
</comment>
<feature type="modified residue" description="4-aspartylphosphate" evidence="2">
    <location>
        <position position="58"/>
    </location>
</feature>
<dbReference type="EMBL" id="CBTJ020000055">
    <property type="protein sequence ID" value="CDI03280.1"/>
    <property type="molecule type" value="Genomic_DNA"/>
</dbReference>
<dbReference type="Proteomes" id="UP000035760">
    <property type="component" value="Unassembled WGS sequence"/>
</dbReference>
<feature type="modified residue" description="4-aspartylphosphate" evidence="2">
    <location>
        <position position="215"/>
    </location>
</feature>
<dbReference type="SUPFAM" id="SSF52172">
    <property type="entry name" value="CheY-like"/>
    <property type="match status" value="2"/>
</dbReference>
<dbReference type="PROSITE" id="PS50110">
    <property type="entry name" value="RESPONSE_REGULATORY"/>
    <property type="match status" value="2"/>
</dbReference>
<dbReference type="GO" id="GO:0000160">
    <property type="term" value="P:phosphorelay signal transduction system"/>
    <property type="evidence" value="ECO:0007669"/>
    <property type="project" value="InterPro"/>
</dbReference>
<gene>
    <name evidence="4" type="ORF">BN873_470022</name>
</gene>
<dbReference type="Gene3D" id="3.40.50.2300">
    <property type="match status" value="2"/>
</dbReference>
<sequence>MTALATTPTNILFVDDEPFILRSLQRLFSSLYNVFTASSGLEAIDIVSKNQIHVVVCDQRMPEMIGVEALAVIKEISPATMRILLTGYSDMSALVDSINDGEIFRYILKPWNNKELKEIVGYAADIARESLVEGTHFVAERAADPNSGRSDLPSTALVNAIESAVDLLVVDDDKATFELISKAYDSPGRVHYANTIDKAFTLLEDNPAIGILITDVKANREPVAEMVAALKYHYPYIVTIALTSLGDSELLRQLINQCQIFRFMIKPPSRPVLMGSIQKALDKHNTLKSKASEAKRYQVDVSGLDTEGAMFKRMGGLGARLKAKVRALFGWLVR</sequence>
<feature type="domain" description="Response regulatory" evidence="3">
    <location>
        <begin position="10"/>
        <end position="124"/>
    </location>
</feature>
<dbReference type="InterPro" id="IPR050595">
    <property type="entry name" value="Bact_response_regulator"/>
</dbReference>
<dbReference type="Pfam" id="PF00072">
    <property type="entry name" value="Response_reg"/>
    <property type="match status" value="1"/>
</dbReference>
<reference evidence="4" key="1">
    <citation type="submission" date="2013-07" db="EMBL/GenBank/DDBJ databases">
        <authorList>
            <person name="McIlroy S."/>
        </authorList>
    </citation>
    <scope>NUCLEOTIDE SEQUENCE [LARGE SCALE GENOMIC DNA]</scope>
    <source>
        <strain evidence="4">Run_A_D11</strain>
    </source>
</reference>
<dbReference type="SMART" id="SM00448">
    <property type="entry name" value="REC"/>
    <property type="match status" value="2"/>
</dbReference>
<protein>
    <submittedName>
        <fullName evidence="4">Response regulator receiver domain protein</fullName>
    </submittedName>
</protein>
<evidence type="ECO:0000313" key="4">
    <source>
        <dbReference type="EMBL" id="CDI03280.1"/>
    </source>
</evidence>
<dbReference type="CDD" id="cd00156">
    <property type="entry name" value="REC"/>
    <property type="match status" value="1"/>
</dbReference>
<dbReference type="InterPro" id="IPR001789">
    <property type="entry name" value="Sig_transdc_resp-reg_receiver"/>
</dbReference>
<dbReference type="PANTHER" id="PTHR44591:SF19">
    <property type="entry name" value="TWO-COMPONENT RESPONSE REGULATOR-RELATED"/>
    <property type="match status" value="1"/>
</dbReference>
<evidence type="ECO:0000259" key="3">
    <source>
        <dbReference type="PROSITE" id="PS50110"/>
    </source>
</evidence>
<dbReference type="CDD" id="cd17569">
    <property type="entry name" value="REC_HupR-like"/>
    <property type="match status" value="1"/>
</dbReference>
<dbReference type="RefSeq" id="WP_048673895.1">
    <property type="nucleotide sequence ID" value="NZ_CBTJ020000055.1"/>
</dbReference>
<name>W6MB30_9GAMM</name>
<dbReference type="OrthoDB" id="9802066at2"/>
<evidence type="ECO:0000256" key="1">
    <source>
        <dbReference type="ARBA" id="ARBA00022553"/>
    </source>
</evidence>
<dbReference type="InterPro" id="IPR011006">
    <property type="entry name" value="CheY-like_superfamily"/>
</dbReference>
<keyword evidence="5" id="KW-1185">Reference proteome</keyword>
<accession>W6MB30</accession>
<reference evidence="4" key="2">
    <citation type="submission" date="2014-03" db="EMBL/GenBank/DDBJ databases">
        <title>Candidatus Competibacter-lineage genomes retrieved from metagenomes reveal functional metabolic diversity.</title>
        <authorList>
            <person name="McIlroy S.J."/>
            <person name="Albertsen M."/>
            <person name="Andresen E.K."/>
            <person name="Saunders A.M."/>
            <person name="Kristiansen R."/>
            <person name="Stokholm-Bjerregaard M."/>
            <person name="Nielsen K.L."/>
            <person name="Nielsen P.H."/>
        </authorList>
    </citation>
    <scope>NUCLEOTIDE SEQUENCE</scope>
    <source>
        <strain evidence="4">Run_A_D11</strain>
    </source>
</reference>